<feature type="region of interest" description="Disordered" evidence="1">
    <location>
        <begin position="300"/>
        <end position="339"/>
    </location>
</feature>
<protein>
    <submittedName>
        <fullName evidence="2">Uncharacterized protein</fullName>
    </submittedName>
</protein>
<feature type="region of interest" description="Disordered" evidence="1">
    <location>
        <begin position="70"/>
        <end position="159"/>
    </location>
</feature>
<reference evidence="2" key="1">
    <citation type="submission" date="2021-01" db="EMBL/GenBank/DDBJ databases">
        <authorList>
            <person name="Corre E."/>
            <person name="Pelletier E."/>
            <person name="Niang G."/>
            <person name="Scheremetjew M."/>
            <person name="Finn R."/>
            <person name="Kale V."/>
            <person name="Holt S."/>
            <person name="Cochrane G."/>
            <person name="Meng A."/>
            <person name="Brown T."/>
            <person name="Cohen L."/>
        </authorList>
    </citation>
    <scope>NUCLEOTIDE SEQUENCE</scope>
    <source>
        <strain evidence="2">CCMP 410</strain>
    </source>
</reference>
<dbReference type="EMBL" id="HBGK01053588">
    <property type="protein sequence ID" value="CAD9312537.1"/>
    <property type="molecule type" value="Transcribed_RNA"/>
</dbReference>
<feature type="region of interest" description="Disordered" evidence="1">
    <location>
        <begin position="244"/>
        <end position="281"/>
    </location>
</feature>
<proteinExistence type="predicted"/>
<organism evidence="2">
    <name type="scientific">Grammatophora oceanica</name>
    <dbReference type="NCBI Taxonomy" id="210454"/>
    <lineage>
        <taxon>Eukaryota</taxon>
        <taxon>Sar</taxon>
        <taxon>Stramenopiles</taxon>
        <taxon>Ochrophyta</taxon>
        <taxon>Bacillariophyta</taxon>
        <taxon>Fragilariophyceae</taxon>
        <taxon>Fragilariophycidae</taxon>
        <taxon>Rhabdonematales</taxon>
        <taxon>Grammatophoraceae</taxon>
        <taxon>Grammatophora</taxon>
    </lineage>
</organism>
<feature type="compositionally biased region" description="Polar residues" evidence="1">
    <location>
        <begin position="143"/>
        <end position="156"/>
    </location>
</feature>
<accession>A0A7S1YNJ7</accession>
<evidence type="ECO:0000256" key="1">
    <source>
        <dbReference type="SAM" id="MobiDB-lite"/>
    </source>
</evidence>
<evidence type="ECO:0000313" key="2">
    <source>
        <dbReference type="EMBL" id="CAD9312537.1"/>
    </source>
</evidence>
<sequence length="339" mass="37469">MHFVNNVLPSSWDHHHHHSLLLLHAAATGGLPLQHLQQLQQHQPQVSPKKPQPFPATEYHHQVVVVEAAAGQQQPSEEAETKRRRRIQQQQQSSIPPSTPHHQLCYPSTNGVLRIPQQVYRPTTSTSYHRDPNVDDQGDSENGMRTTKLLPSSTKGQHQRAIMPLPLPVCSGPADLLPAPSSTTRTTAPQHQEEKADVLLTTTSTHVNSTPPTLSPEAQEVVENAQKNLASLLGAYEEALRTYDERHNNNNTKKSTSISRTSKNNNKRPRSLPPVRSNTAGVVPTTGRVLLLEGVIVPHHEQRHDVTNGNHEVGESSGSEANKMARPSRGPPKKRRMVA</sequence>
<dbReference type="AlphaFoldDB" id="A0A7S1YNJ7"/>
<gene>
    <name evidence="2" type="ORF">GOCE00092_LOCUS28233</name>
</gene>
<name>A0A7S1YNJ7_9STRA</name>
<feature type="compositionally biased region" description="Low complexity" evidence="1">
    <location>
        <begin position="249"/>
        <end position="264"/>
    </location>
</feature>